<evidence type="ECO:0000313" key="5">
    <source>
        <dbReference type="EMBL" id="RXI98747.1"/>
    </source>
</evidence>
<evidence type="ECO:0000256" key="1">
    <source>
        <dbReference type="ARBA" id="ARBA00004241"/>
    </source>
</evidence>
<reference evidence="5 6" key="1">
    <citation type="journal article" date="2019" name="Int. J. Syst. Evol. Microbiol.">
        <title>Anaerobacillus alkaliphilus sp. nov., a novel alkaliphilic and moderately halophilic bacterium.</title>
        <authorList>
            <person name="Borsodi A.K."/>
            <person name="Aszalos J.M."/>
            <person name="Bihari P."/>
            <person name="Nagy I."/>
            <person name="Schumann P."/>
            <person name="Sproer C."/>
            <person name="Kovacs A.L."/>
            <person name="Boka K."/>
            <person name="Dobosy P."/>
            <person name="Ovari M."/>
            <person name="Szili-Kovacs T."/>
            <person name="Toth E."/>
        </authorList>
    </citation>
    <scope>NUCLEOTIDE SEQUENCE [LARGE SCALE GENOMIC DNA]</scope>
    <source>
        <strain evidence="5 6">B16-10</strain>
    </source>
</reference>
<evidence type="ECO:0000256" key="2">
    <source>
        <dbReference type="ARBA" id="ARBA00023287"/>
    </source>
</evidence>
<dbReference type="Gene3D" id="3.30.700.10">
    <property type="entry name" value="Glycoprotein, Type 4 Pilin"/>
    <property type="match status" value="1"/>
</dbReference>
<protein>
    <submittedName>
        <fullName evidence="5">Type II secretion system protein</fullName>
    </submittedName>
</protein>
<evidence type="ECO:0000313" key="6">
    <source>
        <dbReference type="Proteomes" id="UP000290649"/>
    </source>
</evidence>
<accession>A0A4Q0VS36</accession>
<dbReference type="InterPro" id="IPR012902">
    <property type="entry name" value="N_methyl_site"/>
</dbReference>
<dbReference type="GO" id="GO:0030420">
    <property type="term" value="P:establishment of competence for transformation"/>
    <property type="evidence" value="ECO:0007669"/>
    <property type="project" value="UniProtKB-KW"/>
</dbReference>
<keyword evidence="2" id="KW-0178">Competence</keyword>
<dbReference type="EMBL" id="QOUX01000046">
    <property type="protein sequence ID" value="RXI98747.1"/>
    <property type="molecule type" value="Genomic_DNA"/>
</dbReference>
<dbReference type="Proteomes" id="UP000290649">
    <property type="component" value="Unassembled WGS sequence"/>
</dbReference>
<dbReference type="InterPro" id="IPR045584">
    <property type="entry name" value="Pilin-like"/>
</dbReference>
<proteinExistence type="predicted"/>
<keyword evidence="4" id="KW-0812">Transmembrane</keyword>
<dbReference type="NCBIfam" id="TIGR02532">
    <property type="entry name" value="IV_pilin_GFxxxE"/>
    <property type="match status" value="1"/>
</dbReference>
<feature type="region of interest" description="Disordered" evidence="3">
    <location>
        <begin position="148"/>
        <end position="168"/>
    </location>
</feature>
<comment type="caution">
    <text evidence="5">The sequence shown here is derived from an EMBL/GenBank/DDBJ whole genome shotgun (WGS) entry which is preliminary data.</text>
</comment>
<dbReference type="PROSITE" id="PS00409">
    <property type="entry name" value="PROKAR_NTER_METHYL"/>
    <property type="match status" value="1"/>
</dbReference>
<organism evidence="5 6">
    <name type="scientific">Anaerobacillus alkaliphilus</name>
    <dbReference type="NCBI Taxonomy" id="1548597"/>
    <lineage>
        <taxon>Bacteria</taxon>
        <taxon>Bacillati</taxon>
        <taxon>Bacillota</taxon>
        <taxon>Bacilli</taxon>
        <taxon>Bacillales</taxon>
        <taxon>Bacillaceae</taxon>
        <taxon>Anaerobacillus</taxon>
    </lineage>
</organism>
<dbReference type="SUPFAM" id="SSF54523">
    <property type="entry name" value="Pili subunits"/>
    <property type="match status" value="1"/>
</dbReference>
<evidence type="ECO:0000256" key="4">
    <source>
        <dbReference type="SAM" id="Phobius"/>
    </source>
</evidence>
<gene>
    <name evidence="5" type="ORF">DS745_18995</name>
</gene>
<dbReference type="OrthoDB" id="2454081at2"/>
<dbReference type="RefSeq" id="WP_129079770.1">
    <property type="nucleotide sequence ID" value="NZ_QOUX01000046.1"/>
</dbReference>
<name>A0A4Q0VS36_9BACI</name>
<keyword evidence="4" id="KW-1133">Transmembrane helix</keyword>
<keyword evidence="6" id="KW-1185">Reference proteome</keyword>
<sequence length="168" mass="18187">MLKRLKDQRGLTLIELLVVVVILGIIAAIAVPSVGGLIDNSKKDAHVANATQMISAAKLAMTSEKALQTQANHTDGLKISLRYLVKQGYIELPKDPDNGTYSMMADATDAKTLYGTSANDRGASYVVVTRNTTTNQYEYTVRLFNGTRGVRDGDNPVAEASLDRTQVK</sequence>
<dbReference type="PANTHER" id="PTHR30093">
    <property type="entry name" value="GENERAL SECRETION PATHWAY PROTEIN G"/>
    <property type="match status" value="1"/>
</dbReference>
<comment type="subcellular location">
    <subcellularLocation>
        <location evidence="1">Cell surface</location>
    </subcellularLocation>
</comment>
<dbReference type="Pfam" id="PF07963">
    <property type="entry name" value="N_methyl"/>
    <property type="match status" value="1"/>
</dbReference>
<keyword evidence="4" id="KW-0472">Membrane</keyword>
<feature type="transmembrane region" description="Helical" evidence="4">
    <location>
        <begin position="12"/>
        <end position="31"/>
    </location>
</feature>
<dbReference type="AlphaFoldDB" id="A0A4Q0VS36"/>
<dbReference type="GO" id="GO:0009986">
    <property type="term" value="C:cell surface"/>
    <property type="evidence" value="ECO:0007669"/>
    <property type="project" value="UniProtKB-SubCell"/>
</dbReference>
<evidence type="ECO:0000256" key="3">
    <source>
        <dbReference type="SAM" id="MobiDB-lite"/>
    </source>
</evidence>